<feature type="transmembrane region" description="Helical" evidence="6">
    <location>
        <begin position="441"/>
        <end position="466"/>
    </location>
</feature>
<dbReference type="GO" id="GO:0005886">
    <property type="term" value="C:plasma membrane"/>
    <property type="evidence" value="ECO:0007669"/>
    <property type="project" value="TreeGrafter"/>
</dbReference>
<keyword evidence="9" id="KW-1185">Reference proteome</keyword>
<feature type="transmembrane region" description="Helical" evidence="6">
    <location>
        <begin position="371"/>
        <end position="393"/>
    </location>
</feature>
<evidence type="ECO:0000256" key="2">
    <source>
        <dbReference type="ARBA" id="ARBA00022692"/>
    </source>
</evidence>
<feature type="region of interest" description="Disordered" evidence="5">
    <location>
        <begin position="249"/>
        <end position="282"/>
    </location>
</feature>
<feature type="transmembrane region" description="Helical" evidence="6">
    <location>
        <begin position="414"/>
        <end position="435"/>
    </location>
</feature>
<feature type="transmembrane region" description="Helical" evidence="6">
    <location>
        <begin position="508"/>
        <end position="530"/>
    </location>
</feature>
<feature type="transmembrane region" description="Helical" evidence="6">
    <location>
        <begin position="180"/>
        <end position="198"/>
    </location>
</feature>
<dbReference type="SUPFAM" id="SSF103473">
    <property type="entry name" value="MFS general substrate transporter"/>
    <property type="match status" value="1"/>
</dbReference>
<dbReference type="EMBL" id="VCAU01000037">
    <property type="protein sequence ID" value="KAF9889383.1"/>
    <property type="molecule type" value="Genomic_DNA"/>
</dbReference>
<feature type="transmembrane region" description="Helical" evidence="6">
    <location>
        <begin position="327"/>
        <end position="351"/>
    </location>
</feature>
<evidence type="ECO:0000256" key="4">
    <source>
        <dbReference type="ARBA" id="ARBA00023136"/>
    </source>
</evidence>
<evidence type="ECO:0000256" key="6">
    <source>
        <dbReference type="SAM" id="Phobius"/>
    </source>
</evidence>
<sequence>MSSNNRDHDDQAYPPGTVPLEELVGSYAGAIILQPTPTRDPNDPMNWHLWEKYWNFGLALLYALLVFAVVDVVTPTWAPMHDELGFSYEILNDSYAAGSAALCFGALVFIPVALKYGRRVVYVGSLLLQVVVSIWAAKLQTIADLVLINFFNCFLGALNEVLVQMTVADVFFVHQRGLMNSLYVWVMVVGLSLSPLAAGYVTDSQGWRWVWWWMVILCGAGVLLFYFTYEETKFVGSILGQVPDNMSDPHLTHSPAKEDEESAAEKVAAQAPLTSEDGNKNAPRYMTAIDIDPSIPRKSYVQRLSLWSPSPGPVSGFLRHMYQPLIVLIRFPPVLYIALLYGLIEASWQVMITVISSDMPEAPYNFTPGQIGLMSLPSFIGITIGTIPSGLLSDRLVLWLAKRNGGLFEPEMRLWILLAFAPFAPAGILMFGYAIDRKDPWMIVAVGYALYGFGMAPISSASLTYLTDAYSDIVADCLVGVTFVRNLLATIFIFAVTPWIAAVGSANVFLTMGVILLFLSVPVTGAFLYYGKRIRASTAPLYRRYSALQYDARGV</sequence>
<feature type="transmembrane region" description="Helical" evidence="6">
    <location>
        <begin position="120"/>
        <end position="137"/>
    </location>
</feature>
<evidence type="ECO:0000313" key="9">
    <source>
        <dbReference type="Proteomes" id="UP001194746"/>
    </source>
</evidence>
<evidence type="ECO:0000256" key="5">
    <source>
        <dbReference type="SAM" id="MobiDB-lite"/>
    </source>
</evidence>
<reference evidence="8" key="2">
    <citation type="submission" date="2020-02" db="EMBL/GenBank/DDBJ databases">
        <authorList>
            <person name="Gilchrist C.L.M."/>
            <person name="Chooi Y.-H."/>
        </authorList>
    </citation>
    <scope>NUCLEOTIDE SEQUENCE</scope>
    <source>
        <strain evidence="8">MST-FP2251</strain>
    </source>
</reference>
<dbReference type="GO" id="GO:0022857">
    <property type="term" value="F:transmembrane transporter activity"/>
    <property type="evidence" value="ECO:0007669"/>
    <property type="project" value="InterPro"/>
</dbReference>
<dbReference type="PROSITE" id="PS50850">
    <property type="entry name" value="MFS"/>
    <property type="match status" value="1"/>
</dbReference>
<keyword evidence="3 6" id="KW-1133">Transmembrane helix</keyword>
<protein>
    <recommendedName>
        <fullName evidence="7">Major facilitator superfamily (MFS) profile domain-containing protein</fullName>
    </recommendedName>
</protein>
<dbReference type="Pfam" id="PF07690">
    <property type="entry name" value="MFS_1"/>
    <property type="match status" value="1"/>
</dbReference>
<feature type="transmembrane region" description="Helical" evidence="6">
    <location>
        <begin position="149"/>
        <end position="173"/>
    </location>
</feature>
<dbReference type="InterPro" id="IPR036259">
    <property type="entry name" value="MFS_trans_sf"/>
</dbReference>
<dbReference type="PANTHER" id="PTHR23502:SF50">
    <property type="entry name" value="TRANSPORTER, PUTATIVE (AFU_ORTHOLOGUE AFUA_5G00430)-RELATED"/>
    <property type="match status" value="1"/>
</dbReference>
<feature type="transmembrane region" description="Helical" evidence="6">
    <location>
        <begin position="53"/>
        <end position="74"/>
    </location>
</feature>
<dbReference type="PANTHER" id="PTHR23502">
    <property type="entry name" value="MAJOR FACILITATOR SUPERFAMILY"/>
    <property type="match status" value="1"/>
</dbReference>
<evidence type="ECO:0000256" key="1">
    <source>
        <dbReference type="ARBA" id="ARBA00004141"/>
    </source>
</evidence>
<name>A0AAD4CPE6_ASPNN</name>
<organism evidence="8 9">
    <name type="scientific">Aspergillus nanangensis</name>
    <dbReference type="NCBI Taxonomy" id="2582783"/>
    <lineage>
        <taxon>Eukaryota</taxon>
        <taxon>Fungi</taxon>
        <taxon>Dikarya</taxon>
        <taxon>Ascomycota</taxon>
        <taxon>Pezizomycotina</taxon>
        <taxon>Eurotiomycetes</taxon>
        <taxon>Eurotiomycetidae</taxon>
        <taxon>Eurotiales</taxon>
        <taxon>Aspergillaceae</taxon>
        <taxon>Aspergillus</taxon>
        <taxon>Aspergillus subgen. Circumdati</taxon>
    </lineage>
</organism>
<feature type="transmembrane region" description="Helical" evidence="6">
    <location>
        <begin position="478"/>
        <end position="502"/>
    </location>
</feature>
<feature type="transmembrane region" description="Helical" evidence="6">
    <location>
        <begin position="210"/>
        <end position="229"/>
    </location>
</feature>
<feature type="domain" description="Major facilitator superfamily (MFS) profile" evidence="7">
    <location>
        <begin position="55"/>
        <end position="525"/>
    </location>
</feature>
<comment type="caution">
    <text evidence="8">The sequence shown here is derived from an EMBL/GenBank/DDBJ whole genome shotgun (WGS) entry which is preliminary data.</text>
</comment>
<evidence type="ECO:0000256" key="3">
    <source>
        <dbReference type="ARBA" id="ARBA00022989"/>
    </source>
</evidence>
<evidence type="ECO:0000313" key="8">
    <source>
        <dbReference type="EMBL" id="KAF9889383.1"/>
    </source>
</evidence>
<keyword evidence="2 6" id="KW-0812">Transmembrane</keyword>
<reference evidence="8" key="1">
    <citation type="journal article" date="2019" name="Beilstein J. Org. Chem.">
        <title>Nanangenines: drimane sesquiterpenoids as the dominant metabolite cohort of a novel Australian fungus, Aspergillus nanangensis.</title>
        <authorList>
            <person name="Lacey H.J."/>
            <person name="Gilchrist C.L.M."/>
            <person name="Crombie A."/>
            <person name="Kalaitzis J.A."/>
            <person name="Vuong D."/>
            <person name="Rutledge P.J."/>
            <person name="Turner P."/>
            <person name="Pitt J.I."/>
            <person name="Lacey E."/>
            <person name="Chooi Y.H."/>
            <person name="Piggott A.M."/>
        </authorList>
    </citation>
    <scope>NUCLEOTIDE SEQUENCE</scope>
    <source>
        <strain evidence="8">MST-FP2251</strain>
    </source>
</reference>
<dbReference type="Proteomes" id="UP001194746">
    <property type="component" value="Unassembled WGS sequence"/>
</dbReference>
<dbReference type="InterPro" id="IPR011701">
    <property type="entry name" value="MFS"/>
</dbReference>
<proteinExistence type="predicted"/>
<evidence type="ECO:0000259" key="7">
    <source>
        <dbReference type="PROSITE" id="PS50850"/>
    </source>
</evidence>
<gene>
    <name evidence="8" type="ORF">FE257_007493</name>
</gene>
<comment type="subcellular location">
    <subcellularLocation>
        <location evidence="1">Membrane</location>
        <topology evidence="1">Multi-pass membrane protein</topology>
    </subcellularLocation>
</comment>
<keyword evidence="4 6" id="KW-0472">Membrane</keyword>
<dbReference type="Gene3D" id="1.20.1250.20">
    <property type="entry name" value="MFS general substrate transporter like domains"/>
    <property type="match status" value="1"/>
</dbReference>
<accession>A0AAD4CPE6</accession>
<dbReference type="AlphaFoldDB" id="A0AAD4CPE6"/>
<dbReference type="InterPro" id="IPR020846">
    <property type="entry name" value="MFS_dom"/>
</dbReference>
<feature type="transmembrane region" description="Helical" evidence="6">
    <location>
        <begin position="94"/>
        <end position="113"/>
    </location>
</feature>